<organism evidence="2 3">
    <name type="scientific">Mobilicoccus pelagius NBRC 104925</name>
    <dbReference type="NCBI Taxonomy" id="1089455"/>
    <lineage>
        <taxon>Bacteria</taxon>
        <taxon>Bacillati</taxon>
        <taxon>Actinomycetota</taxon>
        <taxon>Actinomycetes</taxon>
        <taxon>Micrococcales</taxon>
        <taxon>Dermatophilaceae</taxon>
        <taxon>Mobilicoccus</taxon>
    </lineage>
</organism>
<dbReference type="EMBL" id="BAFE01000003">
    <property type="protein sequence ID" value="GAB47107.1"/>
    <property type="molecule type" value="Genomic_DNA"/>
</dbReference>
<accession>H5UMZ9</accession>
<protein>
    <submittedName>
        <fullName evidence="2">Uncharacterized protein</fullName>
    </submittedName>
</protein>
<dbReference type="Gene3D" id="3.40.50.12090">
    <property type="match status" value="1"/>
</dbReference>
<evidence type="ECO:0000313" key="2">
    <source>
        <dbReference type="EMBL" id="GAB47107.1"/>
    </source>
</evidence>
<feature type="signal peptide" evidence="1">
    <location>
        <begin position="1"/>
        <end position="32"/>
    </location>
</feature>
<comment type="caution">
    <text evidence="2">The sequence shown here is derived from an EMBL/GenBank/DDBJ whole genome shotgun (WGS) entry which is preliminary data.</text>
</comment>
<dbReference type="eggNOG" id="COG2247">
    <property type="taxonomic scope" value="Bacteria"/>
</dbReference>
<evidence type="ECO:0000256" key="1">
    <source>
        <dbReference type="SAM" id="SignalP"/>
    </source>
</evidence>
<dbReference type="AlphaFoldDB" id="H5UMZ9"/>
<dbReference type="STRING" id="1089455.MOPEL_003_01320"/>
<dbReference type="InterPro" id="IPR007253">
    <property type="entry name" value="Cell_wall-bd_2"/>
</dbReference>
<gene>
    <name evidence="2" type="ORF">MOPEL_003_01320</name>
</gene>
<dbReference type="PANTHER" id="PTHR30032">
    <property type="entry name" value="N-ACETYLMURAMOYL-L-ALANINE AMIDASE-RELATED"/>
    <property type="match status" value="1"/>
</dbReference>
<keyword evidence="1" id="KW-0732">Signal</keyword>
<feature type="chain" id="PRO_5003599748" evidence="1">
    <location>
        <begin position="33"/>
        <end position="1248"/>
    </location>
</feature>
<dbReference type="InterPro" id="IPR051922">
    <property type="entry name" value="Bact_Sporulation_Assoc"/>
</dbReference>
<proteinExistence type="predicted"/>
<name>H5UMZ9_9MICO</name>
<sequence length="1248" mass="127419">MSAAKLRKFGRGSAIVATTALVMTSFGPAAFAAWDDAPQTATVNEAATIEQAERQGTIGIADADAKTTDNQGAKLIQAGQNDQAIADTMITLPNRFKAGDVIELHLLDRQVSEEKDYKFNSGPSMAVGFSGTPKVTIDAAPKATDAQIDPDSDATTPMAAWAAPTGNTTVTKPGVAPAFSVSTASSNGGPGQNVLRLTVNSEASTGDPDGRWAVTLSDLKVNLGASVTPGALRLVPFSINADGNATEWFCGNARFSNNNTTTTADDTPREIGIYTVPAYVSPAKIASENTDIIADGTAQDIGALTITETQGYSLGDGTYTLNLQGAAIANTDPKTIKVAVANGGANEVATVTGIAADGKSVTLSLKGTDPAKVATYSITGVQLKSATANQIKWGLTGAPLAGFMSTAGTSPQVVDAQGTTLIRDDASFLSETGATPYNTVLDDATNTAGAELTQQEAGKFDTPAGADQIVAVDYTAAAPVYNVVDGTATGADGADTGVGDAAPASDPDATEIEAMGGAGTYTVTIADPVAEVVATGNTAGITLDSAEANLLGEGPATVTYQAIGANQFWTVTGASTVPYYSINGTDFYTQGTSPTGTTPGSVSGVRAFSSGTALDTQDGAFTVDVTTPQLWTLATPDGNLISYDGTTFGTDGNSDGDLGDTGEAVVTFGSALEAGSFTIANAGDAAEWTFTADVVGADGTVYPDVTYNSADGRAFTKASGEAAGAPATITFGAALAEDDGNFTVEENATEDSCGVWQKDILAPLNDLTVTGSSSAGVASIGGTNRFGTAARIASEYVKSTGRPTADTAIVVNGMAAPDALSASFLSQREGAPILLTAPGQLPTETVEALRDLGVRKVYIVGGKTAVGDKVFNALKEQNAYMWDDAAKAIKPRGDKLEVLQLGGDNRYETNWRVNTYAAAQTASNAPVGKIAVGAGQSLKTTTMIARSSNNKDFVDALSASVLSAGRVGGLKEQRGGGNTVAVTAGSFTFASDPALNKVGAGEYTLNNGNVVLDGQPVGTYTANVITINGVNFAVNGTALSGNTFTVTANPASTWAYDSTVSNVNALPTILTRPDQLVPEAKAQMKALHLEHALLIGSDDALSKSVNDQVAEQGLTSHRIEGKDRWETAANVNRFAMADQAVSDSNPIPGLGFDGNRVYSDDARTNVVGGSMTAYLANGMKFPDALVAGPWISRTRNAMVMTLQNDLPEPTAAFLSEKAEQITGTAGLGQGDAVSSAVIAEANKIVSSK</sequence>
<dbReference type="Proteomes" id="UP000004367">
    <property type="component" value="Unassembled WGS sequence"/>
</dbReference>
<dbReference type="Pfam" id="PF04122">
    <property type="entry name" value="CW_binding_2"/>
    <property type="match status" value="2"/>
</dbReference>
<reference evidence="2 3" key="1">
    <citation type="submission" date="2012-02" db="EMBL/GenBank/DDBJ databases">
        <title>Whole genome shotgun sequence of Mobilicoccus pelagius NBRC 104925.</title>
        <authorList>
            <person name="Yoshida Y."/>
            <person name="Hosoyama A."/>
            <person name="Tsuchikane K."/>
            <person name="Katsumata H."/>
            <person name="Yamazaki S."/>
            <person name="Fujita N."/>
        </authorList>
    </citation>
    <scope>NUCLEOTIDE SEQUENCE [LARGE SCALE GENOMIC DNA]</scope>
    <source>
        <strain evidence="2 3">NBRC 104925</strain>
    </source>
</reference>
<evidence type="ECO:0000313" key="3">
    <source>
        <dbReference type="Proteomes" id="UP000004367"/>
    </source>
</evidence>
<keyword evidence="3" id="KW-1185">Reference proteome</keyword>
<dbReference type="PANTHER" id="PTHR30032:SF8">
    <property type="entry name" value="GERMINATION-SPECIFIC N-ACETYLMURAMOYL-L-ALANINE AMIDASE"/>
    <property type="match status" value="1"/>
</dbReference>
<dbReference type="OrthoDB" id="5143602at2"/>
<dbReference type="RefSeq" id="WP_009481005.1">
    <property type="nucleotide sequence ID" value="NZ_BAFE01000003.1"/>
</dbReference>